<accession>A0AAV4RDY9</accession>
<evidence type="ECO:0000313" key="1">
    <source>
        <dbReference type="EMBL" id="GIY19905.1"/>
    </source>
</evidence>
<dbReference type="AlphaFoldDB" id="A0AAV4RDY9"/>
<evidence type="ECO:0000313" key="2">
    <source>
        <dbReference type="Proteomes" id="UP001054945"/>
    </source>
</evidence>
<dbReference type="Proteomes" id="UP001054945">
    <property type="component" value="Unassembled WGS sequence"/>
</dbReference>
<dbReference type="EMBL" id="BPLR01007804">
    <property type="protein sequence ID" value="GIY19905.1"/>
    <property type="molecule type" value="Genomic_DNA"/>
</dbReference>
<gene>
    <name evidence="1" type="ORF">CEXT_190311</name>
</gene>
<sequence>MQKRLLEDTSVVKIAFPSAGVRKHSPFYKYFVCTNPESNQPNLKDRFFVFESGNQYFLALLLIKRRPRDTELNLDKDNIKDLEKQLLTGKEIKTSGRKED</sequence>
<keyword evidence="2" id="KW-1185">Reference proteome</keyword>
<comment type="caution">
    <text evidence="1">The sequence shown here is derived from an EMBL/GenBank/DDBJ whole genome shotgun (WGS) entry which is preliminary data.</text>
</comment>
<name>A0AAV4RDY9_CAEEX</name>
<protein>
    <submittedName>
        <fullName evidence="1">Uncharacterized protein</fullName>
    </submittedName>
</protein>
<organism evidence="1 2">
    <name type="scientific">Caerostris extrusa</name>
    <name type="common">Bark spider</name>
    <name type="synonym">Caerostris bankana</name>
    <dbReference type="NCBI Taxonomy" id="172846"/>
    <lineage>
        <taxon>Eukaryota</taxon>
        <taxon>Metazoa</taxon>
        <taxon>Ecdysozoa</taxon>
        <taxon>Arthropoda</taxon>
        <taxon>Chelicerata</taxon>
        <taxon>Arachnida</taxon>
        <taxon>Araneae</taxon>
        <taxon>Araneomorphae</taxon>
        <taxon>Entelegynae</taxon>
        <taxon>Araneoidea</taxon>
        <taxon>Araneidae</taxon>
        <taxon>Caerostris</taxon>
    </lineage>
</organism>
<proteinExistence type="predicted"/>
<reference evidence="1 2" key="1">
    <citation type="submission" date="2021-06" db="EMBL/GenBank/DDBJ databases">
        <title>Caerostris extrusa draft genome.</title>
        <authorList>
            <person name="Kono N."/>
            <person name="Arakawa K."/>
        </authorList>
    </citation>
    <scope>NUCLEOTIDE SEQUENCE [LARGE SCALE GENOMIC DNA]</scope>
</reference>